<dbReference type="GO" id="GO:0006198">
    <property type="term" value="P:cAMP catabolic process"/>
    <property type="evidence" value="ECO:0007669"/>
    <property type="project" value="InterPro"/>
</dbReference>
<dbReference type="CDD" id="cd07735">
    <property type="entry name" value="class_II_PDE_MBL-fold"/>
    <property type="match status" value="1"/>
</dbReference>
<dbReference type="OrthoDB" id="258495at2759"/>
<name>A0A3N4KRN9_9PEZI</name>
<gene>
    <name evidence="2" type="ORF">P167DRAFT_573565</name>
</gene>
<dbReference type="STRING" id="1392247.A0A3N4KRN9"/>
<dbReference type="PRINTS" id="PR00388">
    <property type="entry name" value="PDIESTERASE2"/>
</dbReference>
<dbReference type="InterPro" id="IPR036866">
    <property type="entry name" value="RibonucZ/Hydroxyglut_hydro"/>
</dbReference>
<evidence type="ECO:0000256" key="1">
    <source>
        <dbReference type="SAM" id="MobiDB-lite"/>
    </source>
</evidence>
<protein>
    <recommendedName>
        <fullName evidence="4">Cyclic-AMP phosphodiesterase</fullName>
    </recommendedName>
</protein>
<dbReference type="GO" id="GO:1902660">
    <property type="term" value="P:negative regulation of glucose mediated signaling pathway"/>
    <property type="evidence" value="ECO:0007669"/>
    <property type="project" value="TreeGrafter"/>
</dbReference>
<dbReference type="PANTHER" id="PTHR28283:SF1">
    <property type="entry name" value="3',5'-CYCLIC-NUCLEOTIDE PHOSPHODIESTERASE 1"/>
    <property type="match status" value="1"/>
</dbReference>
<dbReference type="AlphaFoldDB" id="A0A3N4KRN9"/>
<proteinExistence type="predicted"/>
<dbReference type="InParanoid" id="A0A3N4KRN9"/>
<dbReference type="Proteomes" id="UP000277580">
    <property type="component" value="Unassembled WGS sequence"/>
</dbReference>
<evidence type="ECO:0000313" key="3">
    <source>
        <dbReference type="Proteomes" id="UP000277580"/>
    </source>
</evidence>
<dbReference type="Gene3D" id="3.60.15.10">
    <property type="entry name" value="Ribonuclease Z/Hydroxyacylglutathione hydrolase-like"/>
    <property type="match status" value="1"/>
</dbReference>
<evidence type="ECO:0000313" key="2">
    <source>
        <dbReference type="EMBL" id="RPB13180.1"/>
    </source>
</evidence>
<dbReference type="GO" id="GO:0047555">
    <property type="term" value="F:3',5'-cyclic-GMP phosphodiesterase activity"/>
    <property type="evidence" value="ECO:0007669"/>
    <property type="project" value="TreeGrafter"/>
</dbReference>
<dbReference type="PANTHER" id="PTHR28283">
    <property type="entry name" value="3',5'-CYCLIC-NUCLEOTIDE PHOSPHODIESTERASE 1"/>
    <property type="match status" value="1"/>
</dbReference>
<accession>A0A3N4KRN9</accession>
<dbReference type="GO" id="GO:0004115">
    <property type="term" value="F:3',5'-cyclic-AMP phosphodiesterase activity"/>
    <property type="evidence" value="ECO:0007669"/>
    <property type="project" value="InterPro"/>
</dbReference>
<reference evidence="2 3" key="1">
    <citation type="journal article" date="2018" name="Nat. Ecol. Evol.">
        <title>Pezizomycetes genomes reveal the molecular basis of ectomycorrhizal truffle lifestyle.</title>
        <authorList>
            <person name="Murat C."/>
            <person name="Payen T."/>
            <person name="Noel B."/>
            <person name="Kuo A."/>
            <person name="Morin E."/>
            <person name="Chen J."/>
            <person name="Kohler A."/>
            <person name="Krizsan K."/>
            <person name="Balestrini R."/>
            <person name="Da Silva C."/>
            <person name="Montanini B."/>
            <person name="Hainaut M."/>
            <person name="Levati E."/>
            <person name="Barry K.W."/>
            <person name="Belfiori B."/>
            <person name="Cichocki N."/>
            <person name="Clum A."/>
            <person name="Dockter R.B."/>
            <person name="Fauchery L."/>
            <person name="Guy J."/>
            <person name="Iotti M."/>
            <person name="Le Tacon F."/>
            <person name="Lindquist E.A."/>
            <person name="Lipzen A."/>
            <person name="Malagnac F."/>
            <person name="Mello A."/>
            <person name="Molinier V."/>
            <person name="Miyauchi S."/>
            <person name="Poulain J."/>
            <person name="Riccioni C."/>
            <person name="Rubini A."/>
            <person name="Sitrit Y."/>
            <person name="Splivallo R."/>
            <person name="Traeger S."/>
            <person name="Wang M."/>
            <person name="Zifcakova L."/>
            <person name="Wipf D."/>
            <person name="Zambonelli A."/>
            <person name="Paolocci F."/>
            <person name="Nowrousian M."/>
            <person name="Ottonello S."/>
            <person name="Baldrian P."/>
            <person name="Spatafora J.W."/>
            <person name="Henrissat B."/>
            <person name="Nagy L.G."/>
            <person name="Aury J.M."/>
            <person name="Wincker P."/>
            <person name="Grigoriev I.V."/>
            <person name="Bonfante P."/>
            <person name="Martin F.M."/>
        </authorList>
    </citation>
    <scope>NUCLEOTIDE SEQUENCE [LARGE SCALE GENOMIC DNA]</scope>
    <source>
        <strain evidence="2 3">CCBAS932</strain>
    </source>
</reference>
<dbReference type="EMBL" id="ML119124">
    <property type="protein sequence ID" value="RPB13180.1"/>
    <property type="molecule type" value="Genomic_DNA"/>
</dbReference>
<organism evidence="2 3">
    <name type="scientific">Morchella conica CCBAS932</name>
    <dbReference type="NCBI Taxonomy" id="1392247"/>
    <lineage>
        <taxon>Eukaryota</taxon>
        <taxon>Fungi</taxon>
        <taxon>Dikarya</taxon>
        <taxon>Ascomycota</taxon>
        <taxon>Pezizomycotina</taxon>
        <taxon>Pezizomycetes</taxon>
        <taxon>Pezizales</taxon>
        <taxon>Morchellaceae</taxon>
        <taxon>Morchella</taxon>
    </lineage>
</organism>
<keyword evidence="3" id="KW-1185">Reference proteome</keyword>
<evidence type="ECO:0008006" key="4">
    <source>
        <dbReference type="Google" id="ProtNLM"/>
    </source>
</evidence>
<dbReference type="Pfam" id="PF02112">
    <property type="entry name" value="PDEase_II"/>
    <property type="match status" value="2"/>
</dbReference>
<feature type="region of interest" description="Disordered" evidence="1">
    <location>
        <begin position="256"/>
        <end position="275"/>
    </location>
</feature>
<dbReference type="SUPFAM" id="SSF56281">
    <property type="entry name" value="Metallo-hydrolase/oxidoreductase"/>
    <property type="match status" value="1"/>
</dbReference>
<sequence>MSTSDSNGVAKRPFPFVGADLPFDTPRANAVYVTRELVSTYLITHPHLDHLSGLVINTASFTQTKCPKRIASLPTTIEAIKTHIFNDVIWPNLSDEGCGVGLVTYQRLPVAASEYVEVSKGLSVQAWPISHGHCMNTHSHRGSISAGAERSPGGTVKRMCVYDSAVFFIRDEATKQEAMMWGDVEPDSLSLSPRNHPAWDQAAIKFHQGLLSTIFIECSYDCCQPDRALYGHLNPPHLLEELKVLAGRVVALRAQEERDRRNHRKRKRVSQGYMGDLDLTSKRSMNINHFEGFLQGEGNQYQWSQENSTIGEANSNGGGIWNSDANINRRVSKGSRQSGTNTPDPSKIMEFDQDYLLPQLSPKSLGNRNNGVDTVSMAVGQRTPEEITPLLKQHLPSSAAISAEILGHEPLKGLHLVITHVKDTLQDDVDVAANILRSLERLEKEQMLGCTFSLSEQGGTFYF</sequence>
<dbReference type="InterPro" id="IPR000396">
    <property type="entry name" value="Pdiesterase2"/>
</dbReference>